<keyword evidence="6" id="KW-1185">Reference proteome</keyword>
<evidence type="ECO:0000256" key="2">
    <source>
        <dbReference type="ARBA" id="ARBA00023125"/>
    </source>
</evidence>
<accession>A0ABT3X8A0</accession>
<dbReference type="InterPro" id="IPR000835">
    <property type="entry name" value="HTH_MarR-typ"/>
</dbReference>
<dbReference type="Pfam" id="PF01047">
    <property type="entry name" value="MarR"/>
    <property type="match status" value="1"/>
</dbReference>
<name>A0ABT3X8A0_9BACL</name>
<dbReference type="SUPFAM" id="SSF46785">
    <property type="entry name" value="Winged helix' DNA-binding domain"/>
    <property type="match status" value="1"/>
</dbReference>
<protein>
    <submittedName>
        <fullName evidence="5">MarR family transcriptional regulator</fullName>
    </submittedName>
</protein>
<dbReference type="InterPro" id="IPR036390">
    <property type="entry name" value="WH_DNA-bd_sf"/>
</dbReference>
<evidence type="ECO:0000256" key="1">
    <source>
        <dbReference type="ARBA" id="ARBA00023015"/>
    </source>
</evidence>
<comment type="caution">
    <text evidence="5">The sequence shown here is derived from an EMBL/GenBank/DDBJ whole genome shotgun (WGS) entry which is preliminary data.</text>
</comment>
<evidence type="ECO:0000313" key="6">
    <source>
        <dbReference type="Proteomes" id="UP001208017"/>
    </source>
</evidence>
<sequence>MHTSMLKELIDRYESATFTVNRIMNAKIRDQLPESITLDQLGILRYVRDRGVCTPSELADFFCVGKSSITAIVKRLADKEFIKRLADEQDRRVTYLALTKSGEQLVLEVNDKIEGMLTAFMKHFEDQEVRTFIGTYEKLAQILVEAEGGRSKS</sequence>
<dbReference type="PRINTS" id="PR00598">
    <property type="entry name" value="HTHMARR"/>
</dbReference>
<gene>
    <name evidence="5" type="ORF">OS242_18200</name>
</gene>
<keyword evidence="1" id="KW-0805">Transcription regulation</keyword>
<evidence type="ECO:0000256" key="3">
    <source>
        <dbReference type="ARBA" id="ARBA00023163"/>
    </source>
</evidence>
<keyword evidence="3" id="KW-0804">Transcription</keyword>
<dbReference type="PROSITE" id="PS50995">
    <property type="entry name" value="HTH_MARR_2"/>
    <property type="match status" value="1"/>
</dbReference>
<dbReference type="RefSeq" id="WP_267153126.1">
    <property type="nucleotide sequence ID" value="NZ_JAPMLT010000013.1"/>
</dbReference>
<dbReference type="PANTHER" id="PTHR42756">
    <property type="entry name" value="TRANSCRIPTIONAL REGULATOR, MARR"/>
    <property type="match status" value="1"/>
</dbReference>
<dbReference type="Gene3D" id="1.10.10.10">
    <property type="entry name" value="Winged helix-like DNA-binding domain superfamily/Winged helix DNA-binding domain"/>
    <property type="match status" value="1"/>
</dbReference>
<organism evidence="5 6">
    <name type="scientific">Tumebacillus lacus</name>
    <dbReference type="NCBI Taxonomy" id="2995335"/>
    <lineage>
        <taxon>Bacteria</taxon>
        <taxon>Bacillati</taxon>
        <taxon>Bacillota</taxon>
        <taxon>Bacilli</taxon>
        <taxon>Bacillales</taxon>
        <taxon>Alicyclobacillaceae</taxon>
        <taxon>Tumebacillus</taxon>
    </lineage>
</organism>
<reference evidence="5 6" key="1">
    <citation type="submission" date="2022-11" db="EMBL/GenBank/DDBJ databases">
        <title>Study of microbial diversity in lake waters.</title>
        <authorList>
            <person name="Zhang J."/>
        </authorList>
    </citation>
    <scope>NUCLEOTIDE SEQUENCE [LARGE SCALE GENOMIC DNA]</scope>
    <source>
        <strain evidence="5 6">DT12</strain>
    </source>
</reference>
<proteinExistence type="predicted"/>
<evidence type="ECO:0000313" key="5">
    <source>
        <dbReference type="EMBL" id="MCX7571881.1"/>
    </source>
</evidence>
<feature type="domain" description="HTH marR-type" evidence="4">
    <location>
        <begin position="2"/>
        <end position="141"/>
    </location>
</feature>
<dbReference type="PANTHER" id="PTHR42756:SF1">
    <property type="entry name" value="TRANSCRIPTIONAL REPRESSOR OF EMRAB OPERON"/>
    <property type="match status" value="1"/>
</dbReference>
<evidence type="ECO:0000259" key="4">
    <source>
        <dbReference type="PROSITE" id="PS50995"/>
    </source>
</evidence>
<keyword evidence="2" id="KW-0238">DNA-binding</keyword>
<dbReference type="EMBL" id="JAPMLT010000013">
    <property type="protein sequence ID" value="MCX7571881.1"/>
    <property type="molecule type" value="Genomic_DNA"/>
</dbReference>
<dbReference type="Proteomes" id="UP001208017">
    <property type="component" value="Unassembled WGS sequence"/>
</dbReference>
<dbReference type="InterPro" id="IPR036388">
    <property type="entry name" value="WH-like_DNA-bd_sf"/>
</dbReference>
<dbReference type="SMART" id="SM00347">
    <property type="entry name" value="HTH_MARR"/>
    <property type="match status" value="1"/>
</dbReference>